<dbReference type="Pfam" id="PF00704">
    <property type="entry name" value="Glyco_hydro_18"/>
    <property type="match status" value="1"/>
</dbReference>
<reference evidence="2" key="1">
    <citation type="submission" date="2019-09" db="EMBL/GenBank/DDBJ databases">
        <title>Draft genome information of white flower Hibiscus syriacus.</title>
        <authorList>
            <person name="Kim Y.-M."/>
        </authorList>
    </citation>
    <scope>NUCLEOTIDE SEQUENCE [LARGE SCALE GENOMIC DNA]</scope>
    <source>
        <strain evidence="2">YM2019G1</strain>
    </source>
</reference>
<accession>A0A6A2YFU5</accession>
<keyword evidence="2" id="KW-0560">Oxidoreductase</keyword>
<dbReference type="InterPro" id="IPR001223">
    <property type="entry name" value="Glyco_hydro18_cat"/>
</dbReference>
<evidence type="ECO:0000313" key="2">
    <source>
        <dbReference type="EMBL" id="KAE8673937.1"/>
    </source>
</evidence>
<dbReference type="SUPFAM" id="SSF51445">
    <property type="entry name" value="(Trans)glycosidases"/>
    <property type="match status" value="1"/>
</dbReference>
<evidence type="ECO:0000313" key="3">
    <source>
        <dbReference type="Proteomes" id="UP000436088"/>
    </source>
</evidence>
<dbReference type="GO" id="GO:0005975">
    <property type="term" value="P:carbohydrate metabolic process"/>
    <property type="evidence" value="ECO:0007669"/>
    <property type="project" value="InterPro"/>
</dbReference>
<keyword evidence="3" id="KW-1185">Reference proteome</keyword>
<dbReference type="GO" id="GO:0004497">
    <property type="term" value="F:monooxygenase activity"/>
    <property type="evidence" value="ECO:0007669"/>
    <property type="project" value="UniProtKB-KW"/>
</dbReference>
<dbReference type="PANTHER" id="PTHR46476:SF9">
    <property type="entry name" value="GH18 DOMAIN-CONTAINING PROTEIN"/>
    <property type="match status" value="1"/>
</dbReference>
<dbReference type="Proteomes" id="UP000436088">
    <property type="component" value="Unassembled WGS sequence"/>
</dbReference>
<protein>
    <submittedName>
        <fullName evidence="2">Flavin-containing monooxygenase family protein</fullName>
    </submittedName>
</protein>
<dbReference type="Gene3D" id="3.20.20.80">
    <property type="entry name" value="Glycosidases"/>
    <property type="match status" value="1"/>
</dbReference>
<sequence>MYDSDGKMMMEYIGATGAPVKLDAVPIEDGIDFRFLLSFAIDSDPSGNAQDGKFSPYWANTLTPESIAAIKQSHPNVKALASISGCSWGNKVLRWYNPVDVQRWISNAVTSLSSIARQYHLNSIDFDYENFPRRDSTFTYCIGELITLLKNQSVISLATIAPYHKTTAPYIELFEKYGDVIDFVNYQFYTDKVRKPRSYVEAFELMKVVGLNPMENNFSSKD</sequence>
<dbReference type="PROSITE" id="PS51910">
    <property type="entry name" value="GH18_2"/>
    <property type="match status" value="1"/>
</dbReference>
<organism evidence="2 3">
    <name type="scientific">Hibiscus syriacus</name>
    <name type="common">Rose of Sharon</name>
    <dbReference type="NCBI Taxonomy" id="106335"/>
    <lineage>
        <taxon>Eukaryota</taxon>
        <taxon>Viridiplantae</taxon>
        <taxon>Streptophyta</taxon>
        <taxon>Embryophyta</taxon>
        <taxon>Tracheophyta</taxon>
        <taxon>Spermatophyta</taxon>
        <taxon>Magnoliopsida</taxon>
        <taxon>eudicotyledons</taxon>
        <taxon>Gunneridae</taxon>
        <taxon>Pentapetalae</taxon>
        <taxon>rosids</taxon>
        <taxon>malvids</taxon>
        <taxon>Malvales</taxon>
        <taxon>Malvaceae</taxon>
        <taxon>Malvoideae</taxon>
        <taxon>Hibiscus</taxon>
    </lineage>
</organism>
<comment type="caution">
    <text evidence="2">The sequence shown here is derived from an EMBL/GenBank/DDBJ whole genome shotgun (WGS) entry which is preliminary data.</text>
</comment>
<dbReference type="AlphaFoldDB" id="A0A6A2YFU5"/>
<name>A0A6A2YFU5_HIBSY</name>
<keyword evidence="2" id="KW-0503">Monooxygenase</keyword>
<evidence type="ECO:0000259" key="1">
    <source>
        <dbReference type="PROSITE" id="PS51910"/>
    </source>
</evidence>
<dbReference type="PANTHER" id="PTHR46476">
    <property type="entry name" value="CHITINASE 2-LIKE"/>
    <property type="match status" value="1"/>
</dbReference>
<gene>
    <name evidence="2" type="ORF">F3Y22_tig00111769pilonHSYRG00147</name>
</gene>
<proteinExistence type="predicted"/>
<feature type="domain" description="GH18" evidence="1">
    <location>
        <begin position="7"/>
        <end position="222"/>
    </location>
</feature>
<dbReference type="EMBL" id="VEPZ02001421">
    <property type="protein sequence ID" value="KAE8673937.1"/>
    <property type="molecule type" value="Genomic_DNA"/>
</dbReference>
<dbReference type="InterPro" id="IPR017853">
    <property type="entry name" value="GH"/>
</dbReference>